<name>A0A0D8FXA5_9ACTN</name>
<evidence type="ECO:0000313" key="2">
    <source>
        <dbReference type="EMBL" id="KJE77850.1"/>
    </source>
</evidence>
<dbReference type="Pfam" id="PF07963">
    <property type="entry name" value="N_methyl"/>
    <property type="match status" value="1"/>
</dbReference>
<proteinExistence type="predicted"/>
<keyword evidence="3" id="KW-1185">Reference proteome</keyword>
<gene>
    <name evidence="2" type="ORF">FEAC_02220</name>
</gene>
<dbReference type="RefSeq" id="WP_035388281.1">
    <property type="nucleotide sequence ID" value="NZ_JQKF01000002.1"/>
</dbReference>
<dbReference type="NCBIfam" id="TIGR02532">
    <property type="entry name" value="IV_pilin_GFxxxE"/>
    <property type="match status" value="1"/>
</dbReference>
<reference evidence="2 3" key="1">
    <citation type="submission" date="2015-01" db="EMBL/GenBank/DDBJ databases">
        <title>Draft genome of the acidophilic iron oxidizer Ferrimicrobium acidiphilum strain T23.</title>
        <authorList>
            <person name="Poehlein A."/>
            <person name="Eisen S."/>
            <person name="Schloemann M."/>
            <person name="Johnson B.D."/>
            <person name="Daniel R."/>
            <person name="Muehling M."/>
        </authorList>
    </citation>
    <scope>NUCLEOTIDE SEQUENCE [LARGE SCALE GENOMIC DNA]</scope>
    <source>
        <strain evidence="2 3">T23</strain>
    </source>
</reference>
<evidence type="ECO:0000313" key="3">
    <source>
        <dbReference type="Proteomes" id="UP000032336"/>
    </source>
</evidence>
<evidence type="ECO:0000256" key="1">
    <source>
        <dbReference type="SAM" id="Phobius"/>
    </source>
</evidence>
<dbReference type="AlphaFoldDB" id="A0A0D8FXA5"/>
<feature type="transmembrane region" description="Helical" evidence="1">
    <location>
        <begin position="12"/>
        <end position="33"/>
    </location>
</feature>
<dbReference type="EMBL" id="JXUW01000002">
    <property type="protein sequence ID" value="KJE77850.1"/>
    <property type="molecule type" value="Genomic_DNA"/>
</dbReference>
<keyword evidence="1" id="KW-0812">Transmembrane</keyword>
<accession>A0A0D8FXA5</accession>
<dbReference type="InterPro" id="IPR012902">
    <property type="entry name" value="N_methyl_site"/>
</dbReference>
<evidence type="ECO:0008006" key="4">
    <source>
        <dbReference type="Google" id="ProtNLM"/>
    </source>
</evidence>
<dbReference type="STRING" id="1121877.FEAC_02220"/>
<keyword evidence="1" id="KW-1133">Transmembrane helix</keyword>
<comment type="caution">
    <text evidence="2">The sequence shown here is derived from an EMBL/GenBank/DDBJ whole genome shotgun (WGS) entry which is preliminary data.</text>
</comment>
<keyword evidence="1" id="KW-0472">Membrane</keyword>
<sequence>MSRSHSLRAEDGFSIVELVIAMALTGLLSLITYKVITSFEIVQQVTLSSQAATASADLGSTELTRYLSEAVTTGRGALLTASPSSVSFNAIDSAGQLGIEKIWLTTTTCPCHIDEEFLINGKTAPITDLGLTTASPHLFSYYQTPSNPSQLSQAAVAVPTAGTTDPTTLAEIELVGVDITENVIDQGMTTTQSLVALPGSTQPAPTT</sequence>
<dbReference type="Proteomes" id="UP000032336">
    <property type="component" value="Unassembled WGS sequence"/>
</dbReference>
<dbReference type="GeneID" id="78371571"/>
<organism evidence="2 3">
    <name type="scientific">Ferrimicrobium acidiphilum DSM 19497</name>
    <dbReference type="NCBI Taxonomy" id="1121877"/>
    <lineage>
        <taxon>Bacteria</taxon>
        <taxon>Bacillati</taxon>
        <taxon>Actinomycetota</taxon>
        <taxon>Acidimicrobiia</taxon>
        <taxon>Acidimicrobiales</taxon>
        <taxon>Acidimicrobiaceae</taxon>
        <taxon>Ferrimicrobium</taxon>
    </lineage>
</organism>
<protein>
    <recommendedName>
        <fullName evidence="4">Prepilin-type N-terminal cleavage/methylation domain-containing protein</fullName>
    </recommendedName>
</protein>